<accession>A0A9Q0GWF1</accession>
<evidence type="ECO:0000313" key="3">
    <source>
        <dbReference type="Proteomes" id="UP001141806"/>
    </source>
</evidence>
<dbReference type="OrthoDB" id="1933276at2759"/>
<comment type="caution">
    <text evidence="2">The sequence shown here is derived from an EMBL/GenBank/DDBJ whole genome shotgun (WGS) entry which is preliminary data.</text>
</comment>
<dbReference type="Proteomes" id="UP001141806">
    <property type="component" value="Unassembled WGS sequence"/>
</dbReference>
<sequence length="137" mass="14359">MGGCASRPKDLNFSQDSLPAEGPTTPKPIVKDVQDEVAAAQENDNGGESQKEEPLVDLSESNDLPEAPKSDGDAPESETAIADLVSGITEPSDVNHETAKQIEDNVGSEAANDTTEQTKDGQEVEEVADKPDVVTAL</sequence>
<proteinExistence type="predicted"/>
<dbReference type="AlphaFoldDB" id="A0A9Q0GWF1"/>
<evidence type="ECO:0000256" key="1">
    <source>
        <dbReference type="SAM" id="MobiDB-lite"/>
    </source>
</evidence>
<protein>
    <submittedName>
        <fullName evidence="2">Uncharacterized protein</fullName>
    </submittedName>
</protein>
<dbReference type="EMBL" id="JAMYWD010000011">
    <property type="protein sequence ID" value="KAJ4954810.1"/>
    <property type="molecule type" value="Genomic_DNA"/>
</dbReference>
<gene>
    <name evidence="2" type="ORF">NE237_011593</name>
</gene>
<organism evidence="2 3">
    <name type="scientific">Protea cynaroides</name>
    <dbReference type="NCBI Taxonomy" id="273540"/>
    <lineage>
        <taxon>Eukaryota</taxon>
        <taxon>Viridiplantae</taxon>
        <taxon>Streptophyta</taxon>
        <taxon>Embryophyta</taxon>
        <taxon>Tracheophyta</taxon>
        <taxon>Spermatophyta</taxon>
        <taxon>Magnoliopsida</taxon>
        <taxon>Proteales</taxon>
        <taxon>Proteaceae</taxon>
        <taxon>Protea</taxon>
    </lineage>
</organism>
<name>A0A9Q0GWF1_9MAGN</name>
<feature type="region of interest" description="Disordered" evidence="1">
    <location>
        <begin position="1"/>
        <end position="78"/>
    </location>
</feature>
<evidence type="ECO:0000313" key="2">
    <source>
        <dbReference type="EMBL" id="KAJ4954810.1"/>
    </source>
</evidence>
<feature type="region of interest" description="Disordered" evidence="1">
    <location>
        <begin position="102"/>
        <end position="137"/>
    </location>
</feature>
<feature type="compositionally biased region" description="Basic and acidic residues" evidence="1">
    <location>
        <begin position="116"/>
        <end position="137"/>
    </location>
</feature>
<keyword evidence="3" id="KW-1185">Reference proteome</keyword>
<reference evidence="2" key="1">
    <citation type="journal article" date="2023" name="Plant J.">
        <title>The genome of the king protea, Protea cynaroides.</title>
        <authorList>
            <person name="Chang J."/>
            <person name="Duong T.A."/>
            <person name="Schoeman C."/>
            <person name="Ma X."/>
            <person name="Roodt D."/>
            <person name="Barker N."/>
            <person name="Li Z."/>
            <person name="Van de Peer Y."/>
            <person name="Mizrachi E."/>
        </authorList>
    </citation>
    <scope>NUCLEOTIDE SEQUENCE</scope>
    <source>
        <tissue evidence="2">Young leaves</tissue>
    </source>
</reference>